<evidence type="ECO:0000256" key="1">
    <source>
        <dbReference type="SAM" id="MobiDB-lite"/>
    </source>
</evidence>
<protein>
    <submittedName>
        <fullName evidence="3">Uncharacterized protein</fullName>
    </submittedName>
</protein>
<accession>A0A9Q9D7W1</accession>
<proteinExistence type="predicted"/>
<feature type="region of interest" description="Disordered" evidence="1">
    <location>
        <begin position="44"/>
        <end position="82"/>
    </location>
</feature>
<evidence type="ECO:0000313" key="3">
    <source>
        <dbReference type="EMBL" id="USJ21444.1"/>
    </source>
</evidence>
<organism evidence="3 4">
    <name type="scientific">Lactococcus formosensis</name>
    <dbReference type="NCBI Taxonomy" id="1281486"/>
    <lineage>
        <taxon>Bacteria</taxon>
        <taxon>Bacillati</taxon>
        <taxon>Bacillota</taxon>
        <taxon>Bacilli</taxon>
        <taxon>Lactobacillales</taxon>
        <taxon>Streptococcaceae</taxon>
        <taxon>Lactococcus</taxon>
    </lineage>
</organism>
<evidence type="ECO:0000313" key="4">
    <source>
        <dbReference type="Proteomes" id="UP001056730"/>
    </source>
</evidence>
<dbReference type="EMBL" id="CP086395">
    <property type="protein sequence ID" value="USJ21444.1"/>
    <property type="molecule type" value="Genomic_DNA"/>
</dbReference>
<evidence type="ECO:0000256" key="2">
    <source>
        <dbReference type="SAM" id="SignalP"/>
    </source>
</evidence>
<feature type="compositionally biased region" description="Polar residues" evidence="1">
    <location>
        <begin position="72"/>
        <end position="82"/>
    </location>
</feature>
<feature type="signal peptide" evidence="2">
    <location>
        <begin position="1"/>
        <end position="22"/>
    </location>
</feature>
<feature type="chain" id="PRO_5040263689" evidence="2">
    <location>
        <begin position="23"/>
        <end position="82"/>
    </location>
</feature>
<sequence length="82" mass="8897">MKKVLLCLISLALIGNFPRGDAEEVQSTNNKIAITFIENPNIRRPSVPGMKSPSKLSSAKILPGTGEERSSLKNIGNNKHLI</sequence>
<keyword evidence="2" id="KW-0732">Signal</keyword>
<reference evidence="3" key="1">
    <citation type="journal article" date="2022" name="Front. Microbiol.">
        <title>Feed Insects as a Reservoir of Granadaene-Producing Lactococci.</title>
        <authorList>
            <person name="Neuzil-Bunesova V."/>
            <person name="Ramirez Garcia A."/>
            <person name="Modrackova N."/>
            <person name="Makovska M."/>
            <person name="Sabolova M."/>
            <person name="Sproer C."/>
            <person name="Bunk B."/>
            <person name="Blom J."/>
            <person name="Schwab C."/>
        </authorList>
    </citation>
    <scope>NUCLEOTIDE SEQUENCE</scope>
    <source>
        <strain evidence="3">I4/6O</strain>
    </source>
</reference>
<gene>
    <name evidence="3" type="ORF">LMK00_05450</name>
</gene>
<dbReference type="RefSeq" id="WP_252175896.1">
    <property type="nucleotide sequence ID" value="NZ_CP086395.1"/>
</dbReference>
<dbReference type="Proteomes" id="UP001056730">
    <property type="component" value="Chromosome"/>
</dbReference>
<dbReference type="AlphaFoldDB" id="A0A9Q9D7W1"/>
<name>A0A9Q9D7W1_9LACT</name>
<dbReference type="KEGG" id="lfo:LMK00_05450"/>